<name>A0A9W8VD31_9HYPO</name>
<feature type="compositionally biased region" description="Polar residues" evidence="1">
    <location>
        <begin position="1"/>
        <end position="10"/>
    </location>
</feature>
<reference evidence="2" key="1">
    <citation type="submission" date="2022-09" db="EMBL/GenBank/DDBJ databases">
        <title>Fusarium specimens isolated from Avocado Roots.</title>
        <authorList>
            <person name="Stajich J."/>
            <person name="Roper C."/>
            <person name="Heimlech-Rivalta G."/>
        </authorList>
    </citation>
    <scope>NUCLEOTIDE SEQUENCE</scope>
    <source>
        <strain evidence="2">CF00136</strain>
    </source>
</reference>
<comment type="caution">
    <text evidence="2">The sequence shown here is derived from an EMBL/GenBank/DDBJ whole genome shotgun (WGS) entry which is preliminary data.</text>
</comment>
<evidence type="ECO:0000313" key="3">
    <source>
        <dbReference type="Proteomes" id="UP001152049"/>
    </source>
</evidence>
<organism evidence="2 3">
    <name type="scientific">Fusarium torreyae</name>
    <dbReference type="NCBI Taxonomy" id="1237075"/>
    <lineage>
        <taxon>Eukaryota</taxon>
        <taxon>Fungi</taxon>
        <taxon>Dikarya</taxon>
        <taxon>Ascomycota</taxon>
        <taxon>Pezizomycotina</taxon>
        <taxon>Sordariomycetes</taxon>
        <taxon>Hypocreomycetidae</taxon>
        <taxon>Hypocreales</taxon>
        <taxon>Nectriaceae</taxon>
        <taxon>Fusarium</taxon>
    </lineage>
</organism>
<dbReference type="Proteomes" id="UP001152049">
    <property type="component" value="Unassembled WGS sequence"/>
</dbReference>
<gene>
    <name evidence="2" type="ORF">NW762_009033</name>
</gene>
<dbReference type="AlphaFoldDB" id="A0A9W8VD31"/>
<dbReference type="OrthoDB" id="5012172at2759"/>
<keyword evidence="3" id="KW-1185">Reference proteome</keyword>
<feature type="region of interest" description="Disordered" evidence="1">
    <location>
        <begin position="1"/>
        <end position="35"/>
    </location>
</feature>
<proteinExistence type="predicted"/>
<protein>
    <submittedName>
        <fullName evidence="2">Uncharacterized protein</fullName>
    </submittedName>
</protein>
<evidence type="ECO:0000313" key="2">
    <source>
        <dbReference type="EMBL" id="KAJ4256937.1"/>
    </source>
</evidence>
<sequence>MPSSRTCRSSQDFRRPEGSCKSSDDKSSSPVPSLRPDQYMTEVFAALDDIHFDVQFIRLRDPDKQSQSIDQQKVSQHTTWIGNTIYIDSAASGETLDQNLSVPSSSTSELKEKSRDIYTDDNDNSFVAMSRHMNLQRKVRTWLLQLPDLLPTSEPSCKEETKLHYEGIPMLESEYSGDPWLLGEAPSLRNAPTEFEKTDGMYKDIHGNENLEHNAPVNHEGILDSYHSALLHIHSISTPIDHARSSLRPSMRRRYPRGFEKEADVANFLTSKGREN</sequence>
<dbReference type="EMBL" id="JAOQAZ010000018">
    <property type="protein sequence ID" value="KAJ4256937.1"/>
    <property type="molecule type" value="Genomic_DNA"/>
</dbReference>
<evidence type="ECO:0000256" key="1">
    <source>
        <dbReference type="SAM" id="MobiDB-lite"/>
    </source>
</evidence>
<accession>A0A9W8VD31</accession>
<feature type="compositionally biased region" description="Basic and acidic residues" evidence="1">
    <location>
        <begin position="11"/>
        <end position="27"/>
    </location>
</feature>